<sequence>MLILAIDTSSIYCAVALTCHQAVITRISERISKGHAEKLIGQIAQITDQTNITLDQIDRIAINIGPGSFTGVRAGVSTARALALALEIPVIGVSALEALAKQAHNKNAPSKITVVIEAGREMFYYQSFNKDLTPLCAPGLQTLENIILALPQQIVLTGPAADTIAAHIKNNKINTVTISDLIPCEAANVVTYAHLAENKQPQAAPCPLYLRDADAKQNASFSLPRKK</sequence>
<evidence type="ECO:0000259" key="1">
    <source>
        <dbReference type="Pfam" id="PF00814"/>
    </source>
</evidence>
<dbReference type="SUPFAM" id="SSF53067">
    <property type="entry name" value="Actin-like ATPase domain"/>
    <property type="match status" value="1"/>
</dbReference>
<dbReference type="NCBIfam" id="TIGR03725">
    <property type="entry name" value="T6A_YeaZ"/>
    <property type="match status" value="1"/>
</dbReference>
<dbReference type="HOGENOM" id="CLU_064886_3_0_5"/>
<proteinExistence type="predicted"/>
<gene>
    <name evidence="2" type="ORF">m02_01360</name>
</gene>
<dbReference type="Gene3D" id="3.30.420.40">
    <property type="match status" value="2"/>
</dbReference>
<dbReference type="InterPro" id="IPR000905">
    <property type="entry name" value="Gcp-like_dom"/>
</dbReference>
<evidence type="ECO:0000313" key="2">
    <source>
        <dbReference type="EMBL" id="ENN94209.1"/>
    </source>
</evidence>
<name>N6UPC6_9HYPH</name>
<comment type="caution">
    <text evidence="2">The sequence shown here is derived from an EMBL/GenBank/DDBJ whole genome shotgun (WGS) entry which is preliminary data.</text>
</comment>
<dbReference type="InterPro" id="IPR043129">
    <property type="entry name" value="ATPase_NBD"/>
</dbReference>
<dbReference type="PANTHER" id="PTHR11735:SF11">
    <property type="entry name" value="TRNA THREONYLCARBAMOYLADENOSINE BIOSYNTHESIS PROTEIN TSAB"/>
    <property type="match status" value="1"/>
</dbReference>
<dbReference type="EMBL" id="AGWB01000001">
    <property type="protein sequence ID" value="ENN94209.1"/>
    <property type="molecule type" value="Genomic_DNA"/>
</dbReference>
<dbReference type="Proteomes" id="UP000014026">
    <property type="component" value="Unassembled WGS sequence"/>
</dbReference>
<dbReference type="RefSeq" id="WP_010701961.1">
    <property type="nucleotide sequence ID" value="NZ_KB915624.1"/>
</dbReference>
<protein>
    <submittedName>
        <fullName evidence="2">Glycoprotease family protein</fullName>
    </submittedName>
</protein>
<accession>N6UPC6</accession>
<keyword evidence="2" id="KW-0645">Protease</keyword>
<dbReference type="GO" id="GO:0005829">
    <property type="term" value="C:cytosol"/>
    <property type="evidence" value="ECO:0007669"/>
    <property type="project" value="TreeGrafter"/>
</dbReference>
<dbReference type="PATRIC" id="fig|1094492.3.peg.145"/>
<dbReference type="PANTHER" id="PTHR11735">
    <property type="entry name" value="TRNA N6-ADENOSINE THREONYLCARBAMOYLTRANSFERASE"/>
    <property type="match status" value="1"/>
</dbReference>
<dbReference type="GO" id="GO:0006508">
    <property type="term" value="P:proteolysis"/>
    <property type="evidence" value="ECO:0007669"/>
    <property type="project" value="UniProtKB-KW"/>
</dbReference>
<dbReference type="GO" id="GO:0008233">
    <property type="term" value="F:peptidase activity"/>
    <property type="evidence" value="ECO:0007669"/>
    <property type="project" value="UniProtKB-KW"/>
</dbReference>
<dbReference type="GO" id="GO:0002949">
    <property type="term" value="P:tRNA threonylcarbamoyladenosine modification"/>
    <property type="evidence" value="ECO:0007669"/>
    <property type="project" value="InterPro"/>
</dbReference>
<feature type="domain" description="Gcp-like" evidence="1">
    <location>
        <begin position="29"/>
        <end position="155"/>
    </location>
</feature>
<dbReference type="Pfam" id="PF00814">
    <property type="entry name" value="TsaD"/>
    <property type="match status" value="1"/>
</dbReference>
<dbReference type="CDD" id="cd24032">
    <property type="entry name" value="ASKHA_NBD_TsaB"/>
    <property type="match status" value="1"/>
</dbReference>
<dbReference type="InterPro" id="IPR022496">
    <property type="entry name" value="T6A_TsaB"/>
</dbReference>
<evidence type="ECO:0000313" key="3">
    <source>
        <dbReference type="Proteomes" id="UP000014026"/>
    </source>
</evidence>
<organism evidence="2 3">
    <name type="scientific">Bartonella bovis m02</name>
    <dbReference type="NCBI Taxonomy" id="1094492"/>
    <lineage>
        <taxon>Bacteria</taxon>
        <taxon>Pseudomonadati</taxon>
        <taxon>Pseudomonadota</taxon>
        <taxon>Alphaproteobacteria</taxon>
        <taxon>Hyphomicrobiales</taxon>
        <taxon>Bartonellaceae</taxon>
        <taxon>Bartonella</taxon>
    </lineage>
</organism>
<keyword evidence="2" id="KW-0378">Hydrolase</keyword>
<dbReference type="STRING" id="1094492.m02_01360"/>
<reference evidence="2 3" key="1">
    <citation type="journal article" date="2013" name="PLoS Genet.">
        <title>A gene transfer agent and a dynamic repertoire of secretion systems hold the keys to the explosive radiation of the emerging pathogen Bartonella.</title>
        <authorList>
            <person name="Guy L."/>
            <person name="Nystedt B."/>
            <person name="Toft C."/>
            <person name="Zaremba-Niedzwiedzka K."/>
            <person name="Berglund E.C."/>
            <person name="Granberg F."/>
            <person name="Naslund K."/>
            <person name="Eriksson A.S."/>
            <person name="Andersson S.G."/>
        </authorList>
    </citation>
    <scope>NUCLEOTIDE SEQUENCE [LARGE SCALE GENOMIC DNA]</scope>
    <source>
        <strain evidence="3">m02</strain>
    </source>
</reference>
<dbReference type="AlphaFoldDB" id="N6UPC6"/>